<gene>
    <name evidence="2" type="ORF">AVDCRST_MAG78-1519</name>
</gene>
<dbReference type="AlphaFoldDB" id="A0A6J4Q227"/>
<name>A0A6J4Q227_9ACTN</name>
<feature type="region of interest" description="Disordered" evidence="1">
    <location>
        <begin position="1"/>
        <end position="42"/>
    </location>
</feature>
<evidence type="ECO:0000313" key="2">
    <source>
        <dbReference type="EMBL" id="CAA9428111.1"/>
    </source>
</evidence>
<proteinExistence type="predicted"/>
<dbReference type="EMBL" id="CADCVB010000098">
    <property type="protein sequence ID" value="CAA9428111.1"/>
    <property type="molecule type" value="Genomic_DNA"/>
</dbReference>
<reference evidence="2" key="1">
    <citation type="submission" date="2020-02" db="EMBL/GenBank/DDBJ databases">
        <authorList>
            <person name="Meier V. D."/>
        </authorList>
    </citation>
    <scope>NUCLEOTIDE SEQUENCE</scope>
    <source>
        <strain evidence="2">AVDCRST_MAG78</strain>
    </source>
</reference>
<accession>A0A6J4Q227</accession>
<evidence type="ECO:0000256" key="1">
    <source>
        <dbReference type="SAM" id="MobiDB-lite"/>
    </source>
</evidence>
<sequence>CGRRGQRRYGPSRTARMVPHRSSAPPSTTSSRCLAPNVVPAG</sequence>
<organism evidence="2">
    <name type="scientific">uncultured Rubrobacteraceae bacterium</name>
    <dbReference type="NCBI Taxonomy" id="349277"/>
    <lineage>
        <taxon>Bacteria</taxon>
        <taxon>Bacillati</taxon>
        <taxon>Actinomycetota</taxon>
        <taxon>Rubrobacteria</taxon>
        <taxon>Rubrobacterales</taxon>
        <taxon>Rubrobacteraceae</taxon>
        <taxon>environmental samples</taxon>
    </lineage>
</organism>
<feature type="non-terminal residue" evidence="2">
    <location>
        <position position="1"/>
    </location>
</feature>
<feature type="compositionally biased region" description="Low complexity" evidence="1">
    <location>
        <begin position="21"/>
        <end position="32"/>
    </location>
</feature>
<protein>
    <submittedName>
        <fullName evidence="2">Uncharacterized protein</fullName>
    </submittedName>
</protein>
<feature type="non-terminal residue" evidence="2">
    <location>
        <position position="42"/>
    </location>
</feature>